<accession>A0A8S0Y5P6</accession>
<gene>
    <name evidence="8" type="primary">ecaIM</name>
    <name evidence="8" type="ORF">METHB2_1080003</name>
</gene>
<keyword evidence="3 8" id="KW-0489">Methyltransferase</keyword>
<dbReference type="RefSeq" id="WP_174624504.1">
    <property type="nucleotide sequence ID" value="NZ_CADCXN010000011.1"/>
</dbReference>
<dbReference type="InterPro" id="IPR002052">
    <property type="entry name" value="DNA_methylase_N6_adenine_CS"/>
</dbReference>
<dbReference type="GO" id="GO:0005737">
    <property type="term" value="C:cytoplasm"/>
    <property type="evidence" value="ECO:0007669"/>
    <property type="project" value="TreeGrafter"/>
</dbReference>
<dbReference type="InterPro" id="IPR002941">
    <property type="entry name" value="DNA_methylase_N4/N6"/>
</dbReference>
<comment type="similarity">
    <text evidence="1">Belongs to the N(4)/N(6)-methyltransferase family.</text>
</comment>
<dbReference type="GO" id="GO:0032259">
    <property type="term" value="P:methylation"/>
    <property type="evidence" value="ECO:0007669"/>
    <property type="project" value="UniProtKB-KW"/>
</dbReference>
<organism evidence="8 9">
    <name type="scientific">Candidatus Methylobacter favarea</name>
    <dbReference type="NCBI Taxonomy" id="2707345"/>
    <lineage>
        <taxon>Bacteria</taxon>
        <taxon>Pseudomonadati</taxon>
        <taxon>Pseudomonadota</taxon>
        <taxon>Gammaproteobacteria</taxon>
        <taxon>Methylococcales</taxon>
        <taxon>Methylococcaceae</taxon>
        <taxon>Methylobacter</taxon>
    </lineage>
</organism>
<evidence type="ECO:0000256" key="2">
    <source>
        <dbReference type="ARBA" id="ARBA00011900"/>
    </source>
</evidence>
<evidence type="ECO:0000313" key="9">
    <source>
        <dbReference type="Proteomes" id="UP000494216"/>
    </source>
</evidence>
<evidence type="ECO:0000313" key="8">
    <source>
        <dbReference type="EMBL" id="CAA9889498.1"/>
    </source>
</evidence>
<dbReference type="InterPro" id="IPR002295">
    <property type="entry name" value="N4/N6-MTase_EcoPI_Mod-like"/>
</dbReference>
<dbReference type="Gene3D" id="3.40.50.150">
    <property type="entry name" value="Vaccinia Virus protein VP39"/>
    <property type="match status" value="1"/>
</dbReference>
<keyword evidence="9" id="KW-1185">Reference proteome</keyword>
<evidence type="ECO:0000256" key="3">
    <source>
        <dbReference type="ARBA" id="ARBA00022603"/>
    </source>
</evidence>
<comment type="catalytic activity">
    <reaction evidence="6">
        <text>a 2'-deoxyadenosine in DNA + S-adenosyl-L-methionine = an N(6)-methyl-2'-deoxyadenosine in DNA + S-adenosyl-L-homocysteine + H(+)</text>
        <dbReference type="Rhea" id="RHEA:15197"/>
        <dbReference type="Rhea" id="RHEA-COMP:12418"/>
        <dbReference type="Rhea" id="RHEA-COMP:12419"/>
        <dbReference type="ChEBI" id="CHEBI:15378"/>
        <dbReference type="ChEBI" id="CHEBI:57856"/>
        <dbReference type="ChEBI" id="CHEBI:59789"/>
        <dbReference type="ChEBI" id="CHEBI:90615"/>
        <dbReference type="ChEBI" id="CHEBI:90616"/>
        <dbReference type="EC" id="2.1.1.72"/>
    </reaction>
</comment>
<evidence type="ECO:0000256" key="5">
    <source>
        <dbReference type="ARBA" id="ARBA00022691"/>
    </source>
</evidence>
<dbReference type="Proteomes" id="UP000494216">
    <property type="component" value="Unassembled WGS sequence"/>
</dbReference>
<dbReference type="PROSITE" id="PS00092">
    <property type="entry name" value="N6_MTASE"/>
    <property type="match status" value="1"/>
</dbReference>
<evidence type="ECO:0000259" key="7">
    <source>
        <dbReference type="Pfam" id="PF01555"/>
    </source>
</evidence>
<dbReference type="PANTHER" id="PTHR13370:SF3">
    <property type="entry name" value="TRNA (GUANINE(10)-N2)-METHYLTRANSFERASE HOMOLOG"/>
    <property type="match status" value="1"/>
</dbReference>
<dbReference type="GO" id="GO:0009007">
    <property type="term" value="F:site-specific DNA-methyltransferase (adenine-specific) activity"/>
    <property type="evidence" value="ECO:0007669"/>
    <property type="project" value="UniProtKB-EC"/>
</dbReference>
<evidence type="ECO:0000256" key="6">
    <source>
        <dbReference type="ARBA" id="ARBA00047942"/>
    </source>
</evidence>
<name>A0A8S0Y5P6_9GAMM</name>
<dbReference type="EMBL" id="CADCXN010000011">
    <property type="protein sequence ID" value="CAA9889498.1"/>
    <property type="molecule type" value="Genomic_DNA"/>
</dbReference>
<comment type="caution">
    <text evidence="8">The sequence shown here is derived from an EMBL/GenBank/DDBJ whole genome shotgun (WGS) entry which is preliminary data.</text>
</comment>
<evidence type="ECO:0000256" key="4">
    <source>
        <dbReference type="ARBA" id="ARBA00022679"/>
    </source>
</evidence>
<protein>
    <recommendedName>
        <fullName evidence="2">site-specific DNA-methyltransferase (adenine-specific)</fullName>
        <ecNumber evidence="2">2.1.1.72</ecNumber>
    </recommendedName>
</protein>
<dbReference type="PRINTS" id="PR00506">
    <property type="entry name" value="D21N6MTFRASE"/>
</dbReference>
<evidence type="ECO:0000256" key="1">
    <source>
        <dbReference type="ARBA" id="ARBA00006594"/>
    </source>
</evidence>
<keyword evidence="5" id="KW-0949">S-adenosyl-L-methionine</keyword>
<dbReference type="Pfam" id="PF01555">
    <property type="entry name" value="N6_N4_Mtase"/>
    <property type="match status" value="1"/>
</dbReference>
<dbReference type="InterPro" id="IPR029063">
    <property type="entry name" value="SAM-dependent_MTases_sf"/>
</dbReference>
<proteinExistence type="inferred from homology"/>
<dbReference type="AlphaFoldDB" id="A0A8S0Y5P6"/>
<dbReference type="SUPFAM" id="SSF53335">
    <property type="entry name" value="S-adenosyl-L-methionine-dependent methyltransferases"/>
    <property type="match status" value="1"/>
</dbReference>
<feature type="domain" description="DNA methylase N-4/N-6" evidence="7">
    <location>
        <begin position="97"/>
        <end position="381"/>
    </location>
</feature>
<reference evidence="8 9" key="1">
    <citation type="submission" date="2020-02" db="EMBL/GenBank/DDBJ databases">
        <authorList>
            <person name="Hogendoorn C."/>
        </authorList>
    </citation>
    <scope>NUCLEOTIDE SEQUENCE [LARGE SCALE GENOMIC DNA]</scope>
    <source>
        <strain evidence="8">METHB21</strain>
    </source>
</reference>
<sequence>MATGILGHEKLSADSLSAALPHKDPHPLPSDAVAPSLVYPNRLTKAEVLSPLYASFIQVDTDGRTAPIQQVSNNSLILADNLFGLHGLLESKRKATLIYLDPPYNTGMEFQSRQLEHAYSDQLGFAAYLEFMRRRLILMRELLTDDGSIYVHIGHQMVSHLKVIMDEIFGQNNFRNIITRRKCSSKNFTKHQYSNLNDFILFYSKSPAYKWNQPGQTPDEDWIQKEYPKVDKRGRYKLVPIHAPGTRRGETGEIWRGMLPPPGKHWQYVPTKLEEFDKAGEIHWSRNGNPRRKVYLTQDKLVSYTDYGDCFRDAHHQSIAVTGYPTEKNLAMLRMIVSASSNEGDLVIDPFCGSGTTMHAANDLRRSWIGIDQSFNAIKAAITRLRHGLEPMGDYVSREEDDQPHDRSNVLDMFAGLSSPTKDKNGPASKAKASDHQPALFSFVVDDELLEMYPEEIREMALI</sequence>
<dbReference type="PANTHER" id="PTHR13370">
    <property type="entry name" value="RNA METHYLASE-RELATED"/>
    <property type="match status" value="1"/>
</dbReference>
<dbReference type="EC" id="2.1.1.72" evidence="2"/>
<dbReference type="GO" id="GO:0003677">
    <property type="term" value="F:DNA binding"/>
    <property type="evidence" value="ECO:0007669"/>
    <property type="project" value="InterPro"/>
</dbReference>
<keyword evidence="4 8" id="KW-0808">Transferase</keyword>
<dbReference type="GO" id="GO:0008170">
    <property type="term" value="F:N-methyltransferase activity"/>
    <property type="evidence" value="ECO:0007669"/>
    <property type="project" value="InterPro"/>
</dbReference>